<accession>A0A6A7A6S0</accession>
<keyword evidence="3" id="KW-1185">Reference proteome</keyword>
<feature type="domain" description="BCS1 N-terminal" evidence="1">
    <location>
        <begin position="49"/>
        <end position="136"/>
    </location>
</feature>
<dbReference type="Pfam" id="PF08740">
    <property type="entry name" value="BCS1_N"/>
    <property type="match status" value="1"/>
</dbReference>
<organism evidence="2 3">
    <name type="scientific">Ophiobolus disseminans</name>
    <dbReference type="NCBI Taxonomy" id="1469910"/>
    <lineage>
        <taxon>Eukaryota</taxon>
        <taxon>Fungi</taxon>
        <taxon>Dikarya</taxon>
        <taxon>Ascomycota</taxon>
        <taxon>Pezizomycotina</taxon>
        <taxon>Dothideomycetes</taxon>
        <taxon>Pleosporomycetidae</taxon>
        <taxon>Pleosporales</taxon>
        <taxon>Pleosporineae</taxon>
        <taxon>Phaeosphaeriaceae</taxon>
        <taxon>Ophiobolus</taxon>
    </lineage>
</organism>
<reference evidence="2" key="1">
    <citation type="journal article" date="2020" name="Stud. Mycol.">
        <title>101 Dothideomycetes genomes: a test case for predicting lifestyles and emergence of pathogens.</title>
        <authorList>
            <person name="Haridas S."/>
            <person name="Albert R."/>
            <person name="Binder M."/>
            <person name="Bloem J."/>
            <person name="Labutti K."/>
            <person name="Salamov A."/>
            <person name="Andreopoulos B."/>
            <person name="Baker S."/>
            <person name="Barry K."/>
            <person name="Bills G."/>
            <person name="Bluhm B."/>
            <person name="Cannon C."/>
            <person name="Castanera R."/>
            <person name="Culley D."/>
            <person name="Daum C."/>
            <person name="Ezra D."/>
            <person name="Gonzalez J."/>
            <person name="Henrissat B."/>
            <person name="Kuo A."/>
            <person name="Liang C."/>
            <person name="Lipzen A."/>
            <person name="Lutzoni F."/>
            <person name="Magnuson J."/>
            <person name="Mondo S."/>
            <person name="Nolan M."/>
            <person name="Ohm R."/>
            <person name="Pangilinan J."/>
            <person name="Park H.-J."/>
            <person name="Ramirez L."/>
            <person name="Alfaro M."/>
            <person name="Sun H."/>
            <person name="Tritt A."/>
            <person name="Yoshinaga Y."/>
            <person name="Zwiers L.-H."/>
            <person name="Turgeon B."/>
            <person name="Goodwin S."/>
            <person name="Spatafora J."/>
            <person name="Crous P."/>
            <person name="Grigoriev I."/>
        </authorList>
    </citation>
    <scope>NUCLEOTIDE SEQUENCE</scope>
    <source>
        <strain evidence="2">CBS 113818</strain>
    </source>
</reference>
<sequence length="175" mass="18948">MSRLTVVLEAMESLHSLPTLGLFTPALQHFGIDIDSLIPMFLVGYSLFQASCSLYHCIAALVLSHFTSYIENDDWDVLYDHLTDWVSAHDITKLSRELRATNSASSPSCGRDLSAEDDITMPTTPPRLTSGIGTAHSLSLTSQISQACTSDIVVTSSTSLIAKGLVCVVKVMIVQ</sequence>
<name>A0A6A7A6S0_9PLEO</name>
<evidence type="ECO:0000313" key="3">
    <source>
        <dbReference type="Proteomes" id="UP000799424"/>
    </source>
</evidence>
<dbReference type="Proteomes" id="UP000799424">
    <property type="component" value="Unassembled WGS sequence"/>
</dbReference>
<evidence type="ECO:0000259" key="1">
    <source>
        <dbReference type="Pfam" id="PF08740"/>
    </source>
</evidence>
<dbReference type="EMBL" id="MU006222">
    <property type="protein sequence ID" value="KAF2828876.1"/>
    <property type="molecule type" value="Genomic_DNA"/>
</dbReference>
<proteinExistence type="predicted"/>
<evidence type="ECO:0000313" key="2">
    <source>
        <dbReference type="EMBL" id="KAF2828876.1"/>
    </source>
</evidence>
<protein>
    <recommendedName>
        <fullName evidence="1">BCS1 N-terminal domain-containing protein</fullName>
    </recommendedName>
</protein>
<gene>
    <name evidence="2" type="ORF">CC86DRAFT_454520</name>
</gene>
<dbReference type="AlphaFoldDB" id="A0A6A7A6S0"/>
<dbReference type="InterPro" id="IPR014851">
    <property type="entry name" value="BCS1_N"/>
</dbReference>